<keyword evidence="1" id="KW-0812">Transmembrane</keyword>
<evidence type="ECO:0000313" key="2">
    <source>
        <dbReference type="EMBL" id="VEU59243.1"/>
    </source>
</evidence>
<keyword evidence="3" id="KW-1185">Reference proteome</keyword>
<organism evidence="2 3">
    <name type="scientific">Mesomycoplasma neurolyticum</name>
    <dbReference type="NCBI Taxonomy" id="2120"/>
    <lineage>
        <taxon>Bacteria</taxon>
        <taxon>Bacillati</taxon>
        <taxon>Mycoplasmatota</taxon>
        <taxon>Mycoplasmoidales</taxon>
        <taxon>Metamycoplasmataceae</taxon>
        <taxon>Mesomycoplasma</taxon>
    </lineage>
</organism>
<gene>
    <name evidence="2" type="ORF">NCTC10166_00202</name>
</gene>
<keyword evidence="1" id="KW-0472">Membrane</keyword>
<evidence type="ECO:0000313" key="3">
    <source>
        <dbReference type="Proteomes" id="UP000289440"/>
    </source>
</evidence>
<dbReference type="Proteomes" id="UP000289440">
    <property type="component" value="Chromosome"/>
</dbReference>
<keyword evidence="1" id="KW-1133">Transmembrane helix</keyword>
<name>A0A449A506_9BACT</name>
<feature type="transmembrane region" description="Helical" evidence="1">
    <location>
        <begin position="31"/>
        <end position="56"/>
    </location>
</feature>
<dbReference type="KEGG" id="mnu:NCTC10166_00202"/>
<feature type="transmembrane region" description="Helical" evidence="1">
    <location>
        <begin position="112"/>
        <end position="134"/>
    </location>
</feature>
<feature type="transmembrane region" description="Helical" evidence="1">
    <location>
        <begin position="7"/>
        <end position="25"/>
    </location>
</feature>
<evidence type="ECO:0000256" key="1">
    <source>
        <dbReference type="SAM" id="Phobius"/>
    </source>
</evidence>
<dbReference type="AlphaFoldDB" id="A0A449A506"/>
<proteinExistence type="predicted"/>
<protein>
    <submittedName>
        <fullName evidence="2">Uncharacterized protein</fullName>
    </submittedName>
</protein>
<dbReference type="EMBL" id="LR214951">
    <property type="protein sequence ID" value="VEU59243.1"/>
    <property type="molecule type" value="Genomic_DNA"/>
</dbReference>
<reference evidence="2 3" key="1">
    <citation type="submission" date="2019-01" db="EMBL/GenBank/DDBJ databases">
        <authorList>
            <consortium name="Pathogen Informatics"/>
        </authorList>
    </citation>
    <scope>NUCLEOTIDE SEQUENCE [LARGE SCALE GENOMIC DNA]</scope>
    <source>
        <strain evidence="2 3">NCTC10166</strain>
    </source>
</reference>
<sequence length="141" mass="16659">MLKKIKWILLLYLLVFLALSIYAFWDFSLLLGWIFAMLSIGGGLFLKNKLIIYLFLKKVKKSIDFKRKDKAKIIFVYFLFNLIFIGFQVLIVICILLFNLKFNDNKKLPDIGIYPINIISFMIGVLMFMPFIIIKTLNKKF</sequence>
<accession>A0A449A506</accession>
<dbReference type="RefSeq" id="WP_129719646.1">
    <property type="nucleotide sequence ID" value="NZ_LR214951.1"/>
</dbReference>
<feature type="transmembrane region" description="Helical" evidence="1">
    <location>
        <begin position="76"/>
        <end position="100"/>
    </location>
</feature>